<dbReference type="OrthoDB" id="10019914at2"/>
<dbReference type="RefSeq" id="WP_054970934.1">
    <property type="nucleotide sequence ID" value="NZ_LJCO01000085.1"/>
</dbReference>
<keyword evidence="2" id="KW-1185">Reference proteome</keyword>
<organism evidence="1 2">
    <name type="scientific">Alicyclobacillus ferrooxydans</name>
    <dbReference type="NCBI Taxonomy" id="471514"/>
    <lineage>
        <taxon>Bacteria</taxon>
        <taxon>Bacillati</taxon>
        <taxon>Bacillota</taxon>
        <taxon>Bacilli</taxon>
        <taxon>Bacillales</taxon>
        <taxon>Alicyclobacillaceae</taxon>
        <taxon>Alicyclobacillus</taxon>
    </lineage>
</organism>
<evidence type="ECO:0000313" key="2">
    <source>
        <dbReference type="Proteomes" id="UP000050482"/>
    </source>
</evidence>
<dbReference type="STRING" id="471514.AN477_19860"/>
<dbReference type="PATRIC" id="fig|471514.4.peg.1076"/>
<name>A0A0P9C9I7_9BACL</name>
<proteinExistence type="predicted"/>
<accession>A0A0P9C9I7</accession>
<dbReference type="Proteomes" id="UP000050482">
    <property type="component" value="Unassembled WGS sequence"/>
</dbReference>
<reference evidence="1 2" key="1">
    <citation type="submission" date="2015-09" db="EMBL/GenBank/DDBJ databases">
        <title>Draft genome sequence of Alicyclobacillus ferrooxydans DSM 22381.</title>
        <authorList>
            <person name="Hemp J."/>
        </authorList>
    </citation>
    <scope>NUCLEOTIDE SEQUENCE [LARGE SCALE GENOMIC DNA]</scope>
    <source>
        <strain evidence="1 2">TC-34</strain>
    </source>
</reference>
<evidence type="ECO:0000313" key="1">
    <source>
        <dbReference type="EMBL" id="KPV42027.1"/>
    </source>
</evidence>
<comment type="caution">
    <text evidence="1">The sequence shown here is derived from an EMBL/GenBank/DDBJ whole genome shotgun (WGS) entry which is preliminary data.</text>
</comment>
<protein>
    <submittedName>
        <fullName evidence="1">Uncharacterized protein</fullName>
    </submittedName>
</protein>
<gene>
    <name evidence="1" type="ORF">AN477_19860</name>
</gene>
<sequence length="337" mass="34531">MPYNKTTWDDDTTPLSASNMNHLETQYDEAIADITTEPQVYSALQSFEGGFGGNAIITQNGAVSDQYLGGFVEYNGASATTLTLPDPTVNGGKSITIWSNGTQLTLSTLKGSFYGVGVSASTTMPVADQQTLILLSDGYNWIVVGGSNSFLRTDSGAPNQQTVQNSVSFKSNIFPNAIGLTDSSGNITGWLLPQSGGGWYFANKANSASTLAMTDTGDMTVANNITAAGSINGTGPGHISYSNTYTTSTSESVTITISGLNAGASAYALAITGLGNYPNQVVVGNGSSWTSNGGTSYGDPEATISSIDLSGGTLTIVIGLGVSGASTFNIGVEGMVL</sequence>
<dbReference type="EMBL" id="LJCO01000085">
    <property type="protein sequence ID" value="KPV42027.1"/>
    <property type="molecule type" value="Genomic_DNA"/>
</dbReference>
<dbReference type="AlphaFoldDB" id="A0A0P9C9I7"/>